<evidence type="ECO:0000313" key="2">
    <source>
        <dbReference type="EMBL" id="KKN16214.1"/>
    </source>
</evidence>
<organism evidence="2">
    <name type="scientific">marine sediment metagenome</name>
    <dbReference type="NCBI Taxonomy" id="412755"/>
    <lineage>
        <taxon>unclassified sequences</taxon>
        <taxon>metagenomes</taxon>
        <taxon>ecological metagenomes</taxon>
    </lineage>
</organism>
<gene>
    <name evidence="2" type="ORF">LCGC14_0978070</name>
</gene>
<protein>
    <submittedName>
        <fullName evidence="2">Uncharacterized protein</fullName>
    </submittedName>
</protein>
<sequence length="118" mass="13256">MADLSEEYWSPFGELISRMLGDLQSLREAASTEVSKLPANDPIRRTLRDIDRILERTEDNIDRAVRRTGRGGSPLQNLQARQAELIDEIERARAIVVEPVRRRLPGGPRSLPPGKTNG</sequence>
<accession>A0A0F9NE07</accession>
<evidence type="ECO:0000256" key="1">
    <source>
        <dbReference type="SAM" id="Coils"/>
    </source>
</evidence>
<keyword evidence="1" id="KW-0175">Coiled coil</keyword>
<name>A0A0F9NE07_9ZZZZ</name>
<dbReference type="AlphaFoldDB" id="A0A0F9NE07"/>
<reference evidence="2" key="1">
    <citation type="journal article" date="2015" name="Nature">
        <title>Complex archaea that bridge the gap between prokaryotes and eukaryotes.</title>
        <authorList>
            <person name="Spang A."/>
            <person name="Saw J.H."/>
            <person name="Jorgensen S.L."/>
            <person name="Zaremba-Niedzwiedzka K."/>
            <person name="Martijn J."/>
            <person name="Lind A.E."/>
            <person name="van Eijk R."/>
            <person name="Schleper C."/>
            <person name="Guy L."/>
            <person name="Ettema T.J."/>
        </authorList>
    </citation>
    <scope>NUCLEOTIDE SEQUENCE</scope>
</reference>
<dbReference type="EMBL" id="LAZR01003636">
    <property type="protein sequence ID" value="KKN16214.1"/>
    <property type="molecule type" value="Genomic_DNA"/>
</dbReference>
<proteinExistence type="predicted"/>
<feature type="coiled-coil region" evidence="1">
    <location>
        <begin position="47"/>
        <end position="95"/>
    </location>
</feature>
<comment type="caution">
    <text evidence="2">The sequence shown here is derived from an EMBL/GenBank/DDBJ whole genome shotgun (WGS) entry which is preliminary data.</text>
</comment>